<keyword evidence="3" id="KW-1185">Reference proteome</keyword>
<feature type="transmembrane region" description="Helical" evidence="1">
    <location>
        <begin position="263"/>
        <end position="281"/>
    </location>
</feature>
<protein>
    <recommendedName>
        <fullName evidence="4">Transmembrane protein</fullName>
    </recommendedName>
</protein>
<gene>
    <name evidence="2" type="ORF">LVIROSA_LOCUS29854</name>
</gene>
<accession>A0AAU9P1N4</accession>
<dbReference type="InterPro" id="IPR021414">
    <property type="entry name" value="DUF3054"/>
</dbReference>
<keyword evidence="1" id="KW-1133">Transmembrane helix</keyword>
<comment type="caution">
    <text evidence="2">The sequence shown here is derived from an EMBL/GenBank/DDBJ whole genome shotgun (WGS) entry which is preliminary data.</text>
</comment>
<dbReference type="PANTHER" id="PTHR35283:SF3">
    <property type="entry name" value="T12C22.21 PROTEIN"/>
    <property type="match status" value="1"/>
</dbReference>
<dbReference type="AlphaFoldDB" id="A0AAU9P1N4"/>
<evidence type="ECO:0000313" key="3">
    <source>
        <dbReference type="Proteomes" id="UP001157418"/>
    </source>
</evidence>
<dbReference type="PANTHER" id="PTHR35283">
    <property type="entry name" value="T12C22.21 PROTEIN"/>
    <property type="match status" value="1"/>
</dbReference>
<dbReference type="Pfam" id="PF11255">
    <property type="entry name" value="DUF3054"/>
    <property type="match status" value="1"/>
</dbReference>
<dbReference type="EMBL" id="CAKMRJ010005523">
    <property type="protein sequence ID" value="CAH1443984.1"/>
    <property type="molecule type" value="Genomic_DNA"/>
</dbReference>
<organism evidence="2 3">
    <name type="scientific">Lactuca virosa</name>
    <dbReference type="NCBI Taxonomy" id="75947"/>
    <lineage>
        <taxon>Eukaryota</taxon>
        <taxon>Viridiplantae</taxon>
        <taxon>Streptophyta</taxon>
        <taxon>Embryophyta</taxon>
        <taxon>Tracheophyta</taxon>
        <taxon>Spermatophyta</taxon>
        <taxon>Magnoliopsida</taxon>
        <taxon>eudicotyledons</taxon>
        <taxon>Gunneridae</taxon>
        <taxon>Pentapetalae</taxon>
        <taxon>asterids</taxon>
        <taxon>campanulids</taxon>
        <taxon>Asterales</taxon>
        <taxon>Asteraceae</taxon>
        <taxon>Cichorioideae</taxon>
        <taxon>Cichorieae</taxon>
        <taxon>Lactucinae</taxon>
        <taxon>Lactuca</taxon>
    </lineage>
</organism>
<feature type="transmembrane region" description="Helical" evidence="1">
    <location>
        <begin position="235"/>
        <end position="251"/>
    </location>
</feature>
<reference evidence="2 3" key="1">
    <citation type="submission" date="2022-01" db="EMBL/GenBank/DDBJ databases">
        <authorList>
            <person name="Xiong W."/>
            <person name="Schranz E."/>
        </authorList>
    </citation>
    <scope>NUCLEOTIDE SEQUENCE [LARGE SCALE GENOMIC DNA]</scope>
</reference>
<evidence type="ECO:0000313" key="2">
    <source>
        <dbReference type="EMBL" id="CAH1443984.1"/>
    </source>
</evidence>
<keyword evidence="1" id="KW-0812">Transmembrane</keyword>
<feature type="transmembrane region" description="Helical" evidence="1">
    <location>
        <begin position="293"/>
        <end position="313"/>
    </location>
</feature>
<proteinExistence type="predicted"/>
<keyword evidence="1" id="KW-0472">Membrane</keyword>
<sequence length="347" mass="38698">MPGEMVDECDGRGRSWRRLRLLGKLEAAMVVDQDGGNDKRWWLRAAMVEHENCIQMVVDKYIEQGWSIINWRKFRRRFHRGNRNKSTMYLQLSQAPTGATTALSTQTLHPPKFTHPVHPLFSNRRPKFLSTTTSTSFSNHRTVIVNADITNKSKPTTSFTDSEDQPISVVGQENVPLEGVIQFEKPDTSARFRKWGHVALLSGGDVLAILLFSAIGRLSHGFPVFDSETLRTADPFMAGWFLSAYFLGGYGDDGRGVNGKSNAITAAVKSWALGVPLGILIRATSIGHIPPARFIAVTLGSTAVLLIGWRAVISSILADDKSKKNDVYKRGNPFELFELLTSLVRRW</sequence>
<evidence type="ECO:0008006" key="4">
    <source>
        <dbReference type="Google" id="ProtNLM"/>
    </source>
</evidence>
<dbReference type="Proteomes" id="UP001157418">
    <property type="component" value="Unassembled WGS sequence"/>
</dbReference>
<evidence type="ECO:0000256" key="1">
    <source>
        <dbReference type="SAM" id="Phobius"/>
    </source>
</evidence>
<name>A0AAU9P1N4_9ASTR</name>
<feature type="transmembrane region" description="Helical" evidence="1">
    <location>
        <begin position="195"/>
        <end position="215"/>
    </location>
</feature>